<dbReference type="Proteomes" id="UP001148629">
    <property type="component" value="Unassembled WGS sequence"/>
</dbReference>
<organism evidence="1 2">
    <name type="scientific">Fusarium decemcellulare</name>
    <dbReference type="NCBI Taxonomy" id="57161"/>
    <lineage>
        <taxon>Eukaryota</taxon>
        <taxon>Fungi</taxon>
        <taxon>Dikarya</taxon>
        <taxon>Ascomycota</taxon>
        <taxon>Pezizomycotina</taxon>
        <taxon>Sordariomycetes</taxon>
        <taxon>Hypocreomycetidae</taxon>
        <taxon>Hypocreales</taxon>
        <taxon>Nectriaceae</taxon>
        <taxon>Fusarium</taxon>
        <taxon>Fusarium decemcellulare species complex</taxon>
    </lineage>
</organism>
<accession>A0ACC1SGG4</accession>
<reference evidence="1" key="1">
    <citation type="submission" date="2022-08" db="EMBL/GenBank/DDBJ databases">
        <title>Genome Sequence of Fusarium decemcellulare.</title>
        <authorList>
            <person name="Buettner E."/>
        </authorList>
    </citation>
    <scope>NUCLEOTIDE SEQUENCE</scope>
    <source>
        <strain evidence="1">Babe19</strain>
    </source>
</reference>
<proteinExistence type="predicted"/>
<name>A0ACC1SGG4_9HYPO</name>
<keyword evidence="2" id="KW-1185">Reference proteome</keyword>
<comment type="caution">
    <text evidence="1">The sequence shown here is derived from an EMBL/GenBank/DDBJ whole genome shotgun (WGS) entry which is preliminary data.</text>
</comment>
<protein>
    <submittedName>
        <fullName evidence="1">Uncharacterized protein</fullName>
    </submittedName>
</protein>
<evidence type="ECO:0000313" key="2">
    <source>
        <dbReference type="Proteomes" id="UP001148629"/>
    </source>
</evidence>
<evidence type="ECO:0000313" key="1">
    <source>
        <dbReference type="EMBL" id="KAJ3539170.1"/>
    </source>
</evidence>
<dbReference type="EMBL" id="JANRMS010000475">
    <property type="protein sequence ID" value="KAJ3539170.1"/>
    <property type="molecule type" value="Genomic_DNA"/>
</dbReference>
<sequence length="536" mass="58812">MPSLREAFALSAQEVDAAAPPGTVQIHREQEFADNYADFIQQSSNDPRDPLNFPAWRKLTALIVAALYAFVANYTSGVISPAFQIWPYTFPKDPRSYSELTTLIAVHILFLGAANIWWVPFSNWIGRRPVLLVATLLMTMSTLWCGLATSYNSLLAARVFQGIGGAAADSVAPALVGDLYPVHQRGRAMALYTIMLCAGPLAGGISGGYIAFRHGWKTIFWVCLALSGLCFIGTALFVPETLYHRQTLSDSTPTAKSEKQAEASQAGEEEFVEDKQSARATRQPTTQNFSFVQSLAFNRPRGSLVQQLIRPWRTLALPGTWVVMLHYAGLVGGIVTISTIGAQLVAMPPYLWGANAGLINVGALVGTVVGYLYTHFLADGRLINQADKKRHGVAEAEDRLPTLFFPLFIATGGFFVFGFCAQNPGGNRWVGLEIGYGMLAFGLMQVPSVGFNYLIDSYHSLAADCFTMVTILRAIIAFAWSYFVADWIHDRGSAEAFGIFGMLMGLFSLLSIPLWMYGKRMRIATADKVLRWQGYT</sequence>
<gene>
    <name evidence="1" type="ORF">NM208_g5594</name>
</gene>